<dbReference type="InterPro" id="IPR045229">
    <property type="entry name" value="TPP_enz"/>
</dbReference>
<feature type="domain" description="Thiamine pyrophosphate enzyme TPP-binding" evidence="6">
    <location>
        <begin position="388"/>
        <end position="531"/>
    </location>
</feature>
<feature type="domain" description="Thiamine pyrophosphate enzyme N-terminal TPP-binding" evidence="7">
    <location>
        <begin position="1"/>
        <end position="113"/>
    </location>
</feature>
<evidence type="ECO:0000313" key="9">
    <source>
        <dbReference type="Proteomes" id="UP001596074"/>
    </source>
</evidence>
<dbReference type="CDD" id="cd07035">
    <property type="entry name" value="TPP_PYR_POX_like"/>
    <property type="match status" value="1"/>
</dbReference>
<dbReference type="Gene3D" id="3.40.50.1220">
    <property type="entry name" value="TPP-binding domain"/>
    <property type="match status" value="1"/>
</dbReference>
<dbReference type="SUPFAM" id="SSF52518">
    <property type="entry name" value="Thiamin diphosphate-binding fold (THDP-binding)"/>
    <property type="match status" value="2"/>
</dbReference>
<comment type="caution">
    <text evidence="8">The sequence shown here is derived from an EMBL/GenBank/DDBJ whole genome shotgun (WGS) entry which is preliminary data.</text>
</comment>
<evidence type="ECO:0000259" key="7">
    <source>
        <dbReference type="Pfam" id="PF02776"/>
    </source>
</evidence>
<dbReference type="Pfam" id="PF02775">
    <property type="entry name" value="TPP_enzyme_C"/>
    <property type="match status" value="1"/>
</dbReference>
<dbReference type="PANTHER" id="PTHR18968:SF13">
    <property type="entry name" value="ACETOLACTATE SYNTHASE CATALYTIC SUBUNIT, MITOCHONDRIAL"/>
    <property type="match status" value="1"/>
</dbReference>
<dbReference type="Proteomes" id="UP001596074">
    <property type="component" value="Unassembled WGS sequence"/>
</dbReference>
<protein>
    <submittedName>
        <fullName evidence="8">Thiamine pyrophosphate-binding protein</fullName>
    </submittedName>
</protein>
<name>A0ABW1A0C4_9ACTN</name>
<evidence type="ECO:0000259" key="6">
    <source>
        <dbReference type="Pfam" id="PF02775"/>
    </source>
</evidence>
<comment type="cofactor">
    <cofactor evidence="1">
        <name>thiamine diphosphate</name>
        <dbReference type="ChEBI" id="CHEBI:58937"/>
    </cofactor>
</comment>
<organism evidence="8 9">
    <name type="scientific">Actinomadura rugatobispora</name>
    <dbReference type="NCBI Taxonomy" id="1994"/>
    <lineage>
        <taxon>Bacteria</taxon>
        <taxon>Bacillati</taxon>
        <taxon>Actinomycetota</taxon>
        <taxon>Actinomycetes</taxon>
        <taxon>Streptosporangiales</taxon>
        <taxon>Thermomonosporaceae</taxon>
        <taxon>Actinomadura</taxon>
    </lineage>
</organism>
<gene>
    <name evidence="8" type="ORF">ACFPZN_17530</name>
</gene>
<dbReference type="Gene3D" id="3.40.50.970">
    <property type="match status" value="2"/>
</dbReference>
<evidence type="ECO:0000256" key="4">
    <source>
        <dbReference type="RuleBase" id="RU362132"/>
    </source>
</evidence>
<evidence type="ECO:0000313" key="8">
    <source>
        <dbReference type="EMBL" id="MFC5747434.1"/>
    </source>
</evidence>
<dbReference type="Pfam" id="PF02776">
    <property type="entry name" value="TPP_enzyme_N"/>
    <property type="match status" value="1"/>
</dbReference>
<dbReference type="SUPFAM" id="SSF52467">
    <property type="entry name" value="DHS-like NAD/FAD-binding domain"/>
    <property type="match status" value="1"/>
</dbReference>
<evidence type="ECO:0000256" key="2">
    <source>
        <dbReference type="ARBA" id="ARBA00007812"/>
    </source>
</evidence>
<dbReference type="PANTHER" id="PTHR18968">
    <property type="entry name" value="THIAMINE PYROPHOSPHATE ENZYMES"/>
    <property type="match status" value="1"/>
</dbReference>
<dbReference type="InterPro" id="IPR029035">
    <property type="entry name" value="DHS-like_NAD/FAD-binding_dom"/>
</dbReference>
<comment type="similarity">
    <text evidence="2 4">Belongs to the TPP enzyme family.</text>
</comment>
<dbReference type="PROSITE" id="PS00187">
    <property type="entry name" value="TPP_ENZYMES"/>
    <property type="match status" value="1"/>
</dbReference>
<sequence>MTPQEALAAMIADSGATHFFHVPVFAHHAMSRLIELGVTPVVTHGEKAAAYMADGYARVSGRPGLCGAQAIGGTNLAAGLRDAYLARTPVIAFTGGPRAETRHRNVYQEHDDMPVFDRLTKFNAVIDRGERLPDLVRQAYRAATSGVPRPVHLELAGAVGDAVGGEAADGEAVLDARYTRAPAVRAPAEPEAVRKAAALLAEARRPLVLIGGGVKRSGAEAVLAGFADRWGLPAVASLNGLGVLPEQHPLWAGVVGSYARDEANTALAEADAVLVVGSSLGSMTTRNFTLPAAGCPVAHIDIDPEEAGRGRRGVIPLVGDARTVLEQLDGRMSARTPEPWRARVSRLRARWRERAGAVEAGDHPSLRPESLWRAVSDALPGDAIVVADTGHAGAWSARHLHLGPGHAFIRAAGSLGWALPAAIGAKCAAPERPVVCLTGDAGFYYHVAELETARRYGVNIVVVVNDNAGMNQEAVLWREGTPEERNWRFEPVDLAAVAASFGCHGQVVEKADQVAGALAAALASGRPAVVDARTDPAVVAPTVHTEAAGNRS</sequence>
<dbReference type="InterPro" id="IPR029061">
    <property type="entry name" value="THDP-binding"/>
</dbReference>
<evidence type="ECO:0000256" key="3">
    <source>
        <dbReference type="ARBA" id="ARBA00023052"/>
    </source>
</evidence>
<dbReference type="InterPro" id="IPR012001">
    <property type="entry name" value="Thiamin_PyroP_enz_TPP-bd_dom"/>
</dbReference>
<proteinExistence type="inferred from homology"/>
<dbReference type="InterPro" id="IPR012000">
    <property type="entry name" value="Thiamin_PyroP_enz_cen_dom"/>
</dbReference>
<keyword evidence="9" id="KW-1185">Reference proteome</keyword>
<feature type="domain" description="Thiamine pyrophosphate enzyme central" evidence="5">
    <location>
        <begin position="193"/>
        <end position="328"/>
    </location>
</feature>
<accession>A0ABW1A0C4</accession>
<reference evidence="9" key="1">
    <citation type="journal article" date="2019" name="Int. J. Syst. Evol. Microbiol.">
        <title>The Global Catalogue of Microorganisms (GCM) 10K type strain sequencing project: providing services to taxonomists for standard genome sequencing and annotation.</title>
        <authorList>
            <consortium name="The Broad Institute Genomics Platform"/>
            <consortium name="The Broad Institute Genome Sequencing Center for Infectious Disease"/>
            <person name="Wu L."/>
            <person name="Ma J."/>
        </authorList>
    </citation>
    <scope>NUCLEOTIDE SEQUENCE [LARGE SCALE GENOMIC DNA]</scope>
    <source>
        <strain evidence="9">KCTC 42087</strain>
    </source>
</reference>
<dbReference type="CDD" id="cd00568">
    <property type="entry name" value="TPP_enzymes"/>
    <property type="match status" value="1"/>
</dbReference>
<evidence type="ECO:0000259" key="5">
    <source>
        <dbReference type="Pfam" id="PF00205"/>
    </source>
</evidence>
<dbReference type="Pfam" id="PF00205">
    <property type="entry name" value="TPP_enzyme_M"/>
    <property type="match status" value="1"/>
</dbReference>
<dbReference type="RefSeq" id="WP_378283053.1">
    <property type="nucleotide sequence ID" value="NZ_JBHSON010000022.1"/>
</dbReference>
<dbReference type="EMBL" id="JBHSON010000022">
    <property type="protein sequence ID" value="MFC5747434.1"/>
    <property type="molecule type" value="Genomic_DNA"/>
</dbReference>
<dbReference type="InterPro" id="IPR000399">
    <property type="entry name" value="TPP-bd_CS"/>
</dbReference>
<evidence type="ECO:0000256" key="1">
    <source>
        <dbReference type="ARBA" id="ARBA00001964"/>
    </source>
</evidence>
<keyword evidence="3 4" id="KW-0786">Thiamine pyrophosphate</keyword>
<dbReference type="InterPro" id="IPR011766">
    <property type="entry name" value="TPP_enzyme_TPP-bd"/>
</dbReference>